<evidence type="ECO:0000256" key="7">
    <source>
        <dbReference type="RuleBase" id="RU363032"/>
    </source>
</evidence>
<keyword evidence="11" id="KW-1185">Reference proteome</keyword>
<feature type="signal peptide" evidence="8">
    <location>
        <begin position="1"/>
        <end position="24"/>
    </location>
</feature>
<sequence>MGKGSVTYRLALAWLSFVALGAAAAGFLPVPAPDQIDWNHLAVAPGVAGHLLGTDAMGRDLASRIFFGARVSLVVGIFAPALGLAVGALLGIVAGYYRGVVETVVMGAVDAFLAFPRVVFLLMVLFIFGSSLPKVTLALGIVSVPYFARIARANTLKVAVQEFVLAARASGAGNGAVMLREILPNVMRPLLVYLLLVAGLLIIAEGALGFLGASVPPPMPSWGGMIAEGREVLDHAPQVSLIPAAVMFLTILSVNVIGERLRARAGISEAQP</sequence>
<dbReference type="Pfam" id="PF00528">
    <property type="entry name" value="BPD_transp_1"/>
    <property type="match status" value="1"/>
</dbReference>
<evidence type="ECO:0000256" key="8">
    <source>
        <dbReference type="SAM" id="SignalP"/>
    </source>
</evidence>
<dbReference type="Gene3D" id="1.10.3720.10">
    <property type="entry name" value="MetI-like"/>
    <property type="match status" value="1"/>
</dbReference>
<evidence type="ECO:0000313" key="11">
    <source>
        <dbReference type="Proteomes" id="UP000636888"/>
    </source>
</evidence>
<dbReference type="PANTHER" id="PTHR43386">
    <property type="entry name" value="OLIGOPEPTIDE TRANSPORT SYSTEM PERMEASE PROTEIN APPC"/>
    <property type="match status" value="1"/>
</dbReference>
<name>A0A8J7JDF9_9BACT</name>
<protein>
    <submittedName>
        <fullName evidence="10">ABC transporter permease</fullName>
    </submittedName>
</protein>
<dbReference type="PANTHER" id="PTHR43386:SF25">
    <property type="entry name" value="PEPTIDE ABC TRANSPORTER PERMEASE PROTEIN"/>
    <property type="match status" value="1"/>
</dbReference>
<reference evidence="10" key="1">
    <citation type="submission" date="2020-12" db="EMBL/GenBank/DDBJ databases">
        <title>Geomonas sp. Red875, isolated from river sediment.</title>
        <authorList>
            <person name="Xu Z."/>
            <person name="Zhang Z."/>
            <person name="Masuda Y."/>
            <person name="Itoh H."/>
            <person name="Senoo K."/>
        </authorList>
    </citation>
    <scope>NUCLEOTIDE SEQUENCE</scope>
    <source>
        <strain evidence="10">Red875</strain>
    </source>
</reference>
<feature type="transmembrane region" description="Helical" evidence="7">
    <location>
        <begin position="73"/>
        <end position="97"/>
    </location>
</feature>
<keyword evidence="8" id="KW-0732">Signal</keyword>
<evidence type="ECO:0000256" key="5">
    <source>
        <dbReference type="ARBA" id="ARBA00022989"/>
    </source>
</evidence>
<dbReference type="SUPFAM" id="SSF161098">
    <property type="entry name" value="MetI-like"/>
    <property type="match status" value="1"/>
</dbReference>
<dbReference type="GO" id="GO:0005886">
    <property type="term" value="C:plasma membrane"/>
    <property type="evidence" value="ECO:0007669"/>
    <property type="project" value="UniProtKB-SubCell"/>
</dbReference>
<keyword evidence="2 7" id="KW-0813">Transport</keyword>
<accession>A0A8J7JDF9</accession>
<evidence type="ECO:0000256" key="1">
    <source>
        <dbReference type="ARBA" id="ARBA00004651"/>
    </source>
</evidence>
<dbReference type="AlphaFoldDB" id="A0A8J7JDF9"/>
<feature type="transmembrane region" description="Helical" evidence="7">
    <location>
        <begin position="190"/>
        <end position="215"/>
    </location>
</feature>
<comment type="caution">
    <text evidence="10">The sequence shown here is derived from an EMBL/GenBank/DDBJ whole genome shotgun (WGS) entry which is preliminary data.</text>
</comment>
<dbReference type="InterPro" id="IPR035906">
    <property type="entry name" value="MetI-like_sf"/>
</dbReference>
<keyword evidence="3" id="KW-1003">Cell membrane</keyword>
<dbReference type="CDD" id="cd06261">
    <property type="entry name" value="TM_PBP2"/>
    <property type="match status" value="1"/>
</dbReference>
<dbReference type="EMBL" id="JAEMHM010000002">
    <property type="protein sequence ID" value="MBJ6723594.1"/>
    <property type="molecule type" value="Genomic_DNA"/>
</dbReference>
<evidence type="ECO:0000256" key="6">
    <source>
        <dbReference type="ARBA" id="ARBA00023136"/>
    </source>
</evidence>
<dbReference type="Proteomes" id="UP000636888">
    <property type="component" value="Unassembled WGS sequence"/>
</dbReference>
<evidence type="ECO:0000256" key="3">
    <source>
        <dbReference type="ARBA" id="ARBA00022475"/>
    </source>
</evidence>
<evidence type="ECO:0000256" key="4">
    <source>
        <dbReference type="ARBA" id="ARBA00022692"/>
    </source>
</evidence>
<proteinExistence type="inferred from homology"/>
<feature type="chain" id="PRO_5035270559" evidence="8">
    <location>
        <begin position="25"/>
        <end position="272"/>
    </location>
</feature>
<evidence type="ECO:0000256" key="2">
    <source>
        <dbReference type="ARBA" id="ARBA00022448"/>
    </source>
</evidence>
<comment type="similarity">
    <text evidence="7">Belongs to the binding-protein-dependent transport system permease family.</text>
</comment>
<keyword evidence="5 7" id="KW-1133">Transmembrane helix</keyword>
<dbReference type="InterPro" id="IPR050366">
    <property type="entry name" value="BP-dependent_transpt_permease"/>
</dbReference>
<dbReference type="GO" id="GO:0055085">
    <property type="term" value="P:transmembrane transport"/>
    <property type="evidence" value="ECO:0007669"/>
    <property type="project" value="InterPro"/>
</dbReference>
<feature type="transmembrane region" description="Helical" evidence="7">
    <location>
        <begin position="235"/>
        <end position="257"/>
    </location>
</feature>
<evidence type="ECO:0000259" key="9">
    <source>
        <dbReference type="PROSITE" id="PS50928"/>
    </source>
</evidence>
<comment type="subcellular location">
    <subcellularLocation>
        <location evidence="1 7">Cell membrane</location>
        <topology evidence="1 7">Multi-pass membrane protein</topology>
    </subcellularLocation>
</comment>
<organism evidence="10 11">
    <name type="scientific">Geomesophilobacter sediminis</name>
    <dbReference type="NCBI Taxonomy" id="2798584"/>
    <lineage>
        <taxon>Bacteria</taxon>
        <taxon>Pseudomonadati</taxon>
        <taxon>Thermodesulfobacteriota</taxon>
        <taxon>Desulfuromonadia</taxon>
        <taxon>Geobacterales</taxon>
        <taxon>Geobacteraceae</taxon>
        <taxon>Geomesophilobacter</taxon>
    </lineage>
</organism>
<keyword evidence="6 7" id="KW-0472">Membrane</keyword>
<gene>
    <name evidence="10" type="ORF">JFN93_02625</name>
</gene>
<evidence type="ECO:0000313" key="10">
    <source>
        <dbReference type="EMBL" id="MBJ6723594.1"/>
    </source>
</evidence>
<dbReference type="RefSeq" id="WP_199382435.1">
    <property type="nucleotide sequence ID" value="NZ_JAEMHM010000002.1"/>
</dbReference>
<dbReference type="InterPro" id="IPR000515">
    <property type="entry name" value="MetI-like"/>
</dbReference>
<dbReference type="PROSITE" id="PS50928">
    <property type="entry name" value="ABC_TM1"/>
    <property type="match status" value="1"/>
</dbReference>
<feature type="domain" description="ABC transmembrane type-1" evidence="9">
    <location>
        <begin position="69"/>
        <end position="258"/>
    </location>
</feature>
<keyword evidence="4 7" id="KW-0812">Transmembrane</keyword>